<keyword evidence="2" id="KW-1185">Reference proteome</keyword>
<proteinExistence type="predicted"/>
<name>A0ACB9ZRQ5_CATRO</name>
<dbReference type="EMBL" id="CM044708">
    <property type="protein sequence ID" value="KAI5650113.1"/>
    <property type="molecule type" value="Genomic_DNA"/>
</dbReference>
<evidence type="ECO:0000313" key="1">
    <source>
        <dbReference type="EMBL" id="KAI5650113.1"/>
    </source>
</evidence>
<sequence length="174" mass="19630">MIQALAWQIIGAQEGAFRGTKTLLFYRLQVEEANETSLEDLEASHSNGEEDLKPTVHGRVMAREEKRQPIIAGYDHGAHTHGGYNFGMDSRMNPFKGGADSMTWVAQETIELLQDTLLFSKLQVEEANETSLEDLEASKSNREEELNHTASGRVMGREEERQPTANGRFTLHRR</sequence>
<evidence type="ECO:0000313" key="2">
    <source>
        <dbReference type="Proteomes" id="UP001060085"/>
    </source>
</evidence>
<gene>
    <name evidence="1" type="ORF">M9H77_36118</name>
</gene>
<protein>
    <submittedName>
        <fullName evidence="1">Uncharacterized protein</fullName>
    </submittedName>
</protein>
<reference evidence="2" key="1">
    <citation type="journal article" date="2023" name="Nat. Plants">
        <title>Single-cell RNA sequencing provides a high-resolution roadmap for understanding the multicellular compartmentation of specialized metabolism.</title>
        <authorList>
            <person name="Sun S."/>
            <person name="Shen X."/>
            <person name="Li Y."/>
            <person name="Li Y."/>
            <person name="Wang S."/>
            <person name="Li R."/>
            <person name="Zhang H."/>
            <person name="Shen G."/>
            <person name="Guo B."/>
            <person name="Wei J."/>
            <person name="Xu J."/>
            <person name="St-Pierre B."/>
            <person name="Chen S."/>
            <person name="Sun C."/>
        </authorList>
    </citation>
    <scope>NUCLEOTIDE SEQUENCE [LARGE SCALE GENOMIC DNA]</scope>
</reference>
<organism evidence="1 2">
    <name type="scientific">Catharanthus roseus</name>
    <name type="common">Madagascar periwinkle</name>
    <name type="synonym">Vinca rosea</name>
    <dbReference type="NCBI Taxonomy" id="4058"/>
    <lineage>
        <taxon>Eukaryota</taxon>
        <taxon>Viridiplantae</taxon>
        <taxon>Streptophyta</taxon>
        <taxon>Embryophyta</taxon>
        <taxon>Tracheophyta</taxon>
        <taxon>Spermatophyta</taxon>
        <taxon>Magnoliopsida</taxon>
        <taxon>eudicotyledons</taxon>
        <taxon>Gunneridae</taxon>
        <taxon>Pentapetalae</taxon>
        <taxon>asterids</taxon>
        <taxon>lamiids</taxon>
        <taxon>Gentianales</taxon>
        <taxon>Apocynaceae</taxon>
        <taxon>Rauvolfioideae</taxon>
        <taxon>Vinceae</taxon>
        <taxon>Catharanthinae</taxon>
        <taxon>Catharanthus</taxon>
    </lineage>
</organism>
<accession>A0ACB9ZRQ5</accession>
<dbReference type="Proteomes" id="UP001060085">
    <property type="component" value="Linkage Group LG08"/>
</dbReference>
<comment type="caution">
    <text evidence="1">The sequence shown here is derived from an EMBL/GenBank/DDBJ whole genome shotgun (WGS) entry which is preliminary data.</text>
</comment>